<evidence type="ECO:0000256" key="4">
    <source>
        <dbReference type="ARBA" id="ARBA00022692"/>
    </source>
</evidence>
<feature type="transmembrane region" description="Helical" evidence="7">
    <location>
        <begin position="222"/>
        <end position="242"/>
    </location>
</feature>
<dbReference type="OrthoDB" id="10481064at2759"/>
<evidence type="ECO:0000313" key="9">
    <source>
        <dbReference type="Proteomes" id="UP001165122"/>
    </source>
</evidence>
<dbReference type="EMBL" id="BRXW01000550">
    <property type="protein sequence ID" value="GMH65277.1"/>
    <property type="molecule type" value="Genomic_DNA"/>
</dbReference>
<accession>A0A9W7A3Q2</accession>
<organism evidence="8 9">
    <name type="scientific">Triparma laevis f. longispina</name>
    <dbReference type="NCBI Taxonomy" id="1714387"/>
    <lineage>
        <taxon>Eukaryota</taxon>
        <taxon>Sar</taxon>
        <taxon>Stramenopiles</taxon>
        <taxon>Ochrophyta</taxon>
        <taxon>Bolidophyceae</taxon>
        <taxon>Parmales</taxon>
        <taxon>Triparmaceae</taxon>
        <taxon>Triparma</taxon>
    </lineage>
</organism>
<sequence length="274" mass="29333">MNLPLPSTTLSFDFSSLPLPLLLVQTLTSLFASTFGFGDAVLAMPLLLLLLNISGLEAVRLVSGVSVLVYGWSVLIDTVENFNKNDTDDTTDLGNELKESSVLLLSAIVGVPIGGYLLSELSPLIIRLTLGVTLISYGVFNLVKSSSDSKESDEDIPFLQTIGFGFIAGILGGTVSEPGPPVVVYSSSRNFNSPKTRRMLARFILPVQMFTVYKSGFDNSLLEYFEVMIPVVGVCSVIGKGLGGLFDPEEFKKLLYGIIVGLGGICVYNGLNSV</sequence>
<keyword evidence="3" id="KW-1003">Cell membrane</keyword>
<keyword evidence="6 7" id="KW-0472">Membrane</keyword>
<keyword evidence="9" id="KW-1185">Reference proteome</keyword>
<dbReference type="InterPro" id="IPR052017">
    <property type="entry name" value="TSUP"/>
</dbReference>
<proteinExistence type="predicted"/>
<feature type="transmembrane region" description="Helical" evidence="7">
    <location>
        <begin position="125"/>
        <end position="143"/>
    </location>
</feature>
<evidence type="ECO:0000256" key="1">
    <source>
        <dbReference type="ARBA" id="ARBA00004651"/>
    </source>
</evidence>
<evidence type="ECO:0008006" key="10">
    <source>
        <dbReference type="Google" id="ProtNLM"/>
    </source>
</evidence>
<name>A0A9W7A3Q2_9STRA</name>
<dbReference type="AlphaFoldDB" id="A0A9W7A3Q2"/>
<gene>
    <name evidence="8" type="ORF">TrLO_g12535</name>
</gene>
<dbReference type="PANTHER" id="PTHR30269:SF37">
    <property type="entry name" value="MEMBRANE TRANSPORTER PROTEIN"/>
    <property type="match status" value="1"/>
</dbReference>
<comment type="subcellular location">
    <subcellularLocation>
        <location evidence="1">Cell membrane</location>
        <topology evidence="1">Multi-pass membrane protein</topology>
    </subcellularLocation>
</comment>
<dbReference type="GO" id="GO:0005886">
    <property type="term" value="C:plasma membrane"/>
    <property type="evidence" value="ECO:0007669"/>
    <property type="project" value="UniProtKB-SubCell"/>
</dbReference>
<feature type="transmembrane region" description="Helical" evidence="7">
    <location>
        <begin position="20"/>
        <end position="51"/>
    </location>
</feature>
<keyword evidence="5 7" id="KW-1133">Transmembrane helix</keyword>
<protein>
    <recommendedName>
        <fullName evidence="10">Membrane transporter protein</fullName>
    </recommendedName>
</protein>
<evidence type="ECO:0000256" key="3">
    <source>
        <dbReference type="ARBA" id="ARBA00022475"/>
    </source>
</evidence>
<dbReference type="InterPro" id="IPR002781">
    <property type="entry name" value="TM_pro_TauE-like"/>
</dbReference>
<evidence type="ECO:0000256" key="5">
    <source>
        <dbReference type="ARBA" id="ARBA00022989"/>
    </source>
</evidence>
<keyword evidence="2" id="KW-0813">Transport</keyword>
<reference evidence="9" key="1">
    <citation type="journal article" date="2023" name="Commun. Biol.">
        <title>Genome analysis of Parmales, the sister group of diatoms, reveals the evolutionary specialization of diatoms from phago-mixotrophs to photoautotrophs.</title>
        <authorList>
            <person name="Ban H."/>
            <person name="Sato S."/>
            <person name="Yoshikawa S."/>
            <person name="Yamada K."/>
            <person name="Nakamura Y."/>
            <person name="Ichinomiya M."/>
            <person name="Sato N."/>
            <person name="Blanc-Mathieu R."/>
            <person name="Endo H."/>
            <person name="Kuwata A."/>
            <person name="Ogata H."/>
        </authorList>
    </citation>
    <scope>NUCLEOTIDE SEQUENCE [LARGE SCALE GENOMIC DNA]</scope>
    <source>
        <strain evidence="9">NIES 3700</strain>
    </source>
</reference>
<keyword evidence="4 7" id="KW-0812">Transmembrane</keyword>
<feature type="transmembrane region" description="Helical" evidence="7">
    <location>
        <begin position="254"/>
        <end position="271"/>
    </location>
</feature>
<comment type="caution">
    <text evidence="8">The sequence shown here is derived from an EMBL/GenBank/DDBJ whole genome shotgun (WGS) entry which is preliminary data.</text>
</comment>
<feature type="transmembrane region" description="Helical" evidence="7">
    <location>
        <begin position="163"/>
        <end position="187"/>
    </location>
</feature>
<evidence type="ECO:0000256" key="7">
    <source>
        <dbReference type="SAM" id="Phobius"/>
    </source>
</evidence>
<dbReference type="Pfam" id="PF01925">
    <property type="entry name" value="TauE"/>
    <property type="match status" value="1"/>
</dbReference>
<evidence type="ECO:0000313" key="8">
    <source>
        <dbReference type="EMBL" id="GMH65277.1"/>
    </source>
</evidence>
<evidence type="ECO:0000256" key="2">
    <source>
        <dbReference type="ARBA" id="ARBA00022448"/>
    </source>
</evidence>
<evidence type="ECO:0000256" key="6">
    <source>
        <dbReference type="ARBA" id="ARBA00023136"/>
    </source>
</evidence>
<dbReference type="PANTHER" id="PTHR30269">
    <property type="entry name" value="TRANSMEMBRANE PROTEIN YFCA"/>
    <property type="match status" value="1"/>
</dbReference>
<dbReference type="Proteomes" id="UP001165122">
    <property type="component" value="Unassembled WGS sequence"/>
</dbReference>
<feature type="transmembrane region" description="Helical" evidence="7">
    <location>
        <begin position="58"/>
        <end position="76"/>
    </location>
</feature>